<protein>
    <submittedName>
        <fullName evidence="6">LacI family DNA-binding transcriptional regulator</fullName>
    </submittedName>
</protein>
<dbReference type="SMART" id="SM00354">
    <property type="entry name" value="HTH_LACI"/>
    <property type="match status" value="1"/>
</dbReference>
<dbReference type="PROSITE" id="PS50932">
    <property type="entry name" value="HTH_LACI_2"/>
    <property type="match status" value="1"/>
</dbReference>
<proteinExistence type="predicted"/>
<dbReference type="EMBL" id="JAVRFJ010000010">
    <property type="protein sequence ID" value="MDT0568465.1"/>
    <property type="molecule type" value="Genomic_DNA"/>
</dbReference>
<keyword evidence="3" id="KW-0804">Transcription</keyword>
<keyword evidence="1" id="KW-0805">Transcription regulation</keyword>
<comment type="caution">
    <text evidence="6">The sequence shown here is derived from an EMBL/GenBank/DDBJ whole genome shotgun (WGS) entry which is preliminary data.</text>
</comment>
<dbReference type="PROSITE" id="PS00356">
    <property type="entry name" value="HTH_LACI_1"/>
    <property type="match status" value="1"/>
</dbReference>
<dbReference type="Gene3D" id="1.10.260.40">
    <property type="entry name" value="lambda repressor-like DNA-binding domains"/>
    <property type="match status" value="1"/>
</dbReference>
<evidence type="ECO:0000256" key="1">
    <source>
        <dbReference type="ARBA" id="ARBA00023015"/>
    </source>
</evidence>
<dbReference type="PANTHER" id="PTHR30146">
    <property type="entry name" value="LACI-RELATED TRANSCRIPTIONAL REPRESSOR"/>
    <property type="match status" value="1"/>
</dbReference>
<dbReference type="GO" id="GO:0003677">
    <property type="term" value="F:DNA binding"/>
    <property type="evidence" value="ECO:0007669"/>
    <property type="project" value="UniProtKB-KW"/>
</dbReference>
<dbReference type="CDD" id="cd06267">
    <property type="entry name" value="PBP1_LacI_sugar_binding-like"/>
    <property type="match status" value="1"/>
</dbReference>
<dbReference type="PANTHER" id="PTHR30146:SF109">
    <property type="entry name" value="HTH-TYPE TRANSCRIPTIONAL REGULATOR GALS"/>
    <property type="match status" value="1"/>
</dbReference>
<keyword evidence="7" id="KW-1185">Reference proteome</keyword>
<feature type="domain" description="HTH lacI-type" evidence="5">
    <location>
        <begin position="44"/>
        <end position="98"/>
    </location>
</feature>
<dbReference type="InterPro" id="IPR028082">
    <property type="entry name" value="Peripla_BP_I"/>
</dbReference>
<dbReference type="SUPFAM" id="SSF47413">
    <property type="entry name" value="lambda repressor-like DNA-binding domains"/>
    <property type="match status" value="1"/>
</dbReference>
<feature type="region of interest" description="Disordered" evidence="4">
    <location>
        <begin position="1"/>
        <end position="37"/>
    </location>
</feature>
<dbReference type="InterPro" id="IPR046335">
    <property type="entry name" value="LacI/GalR-like_sensor"/>
</dbReference>
<dbReference type="InterPro" id="IPR010982">
    <property type="entry name" value="Lambda_DNA-bd_dom_sf"/>
</dbReference>
<dbReference type="Pfam" id="PF13377">
    <property type="entry name" value="Peripla_BP_3"/>
    <property type="match status" value="1"/>
</dbReference>
<dbReference type="Pfam" id="PF00356">
    <property type="entry name" value="LacI"/>
    <property type="match status" value="1"/>
</dbReference>
<evidence type="ECO:0000256" key="4">
    <source>
        <dbReference type="SAM" id="MobiDB-lite"/>
    </source>
</evidence>
<gene>
    <name evidence="6" type="ORF">RM704_13460</name>
</gene>
<dbReference type="SUPFAM" id="SSF53822">
    <property type="entry name" value="Periplasmic binding protein-like I"/>
    <property type="match status" value="1"/>
</dbReference>
<evidence type="ECO:0000313" key="6">
    <source>
        <dbReference type="EMBL" id="MDT0568465.1"/>
    </source>
</evidence>
<dbReference type="Proteomes" id="UP001180737">
    <property type="component" value="Unassembled WGS sequence"/>
</dbReference>
<keyword evidence="2 6" id="KW-0238">DNA-binding</keyword>
<accession>A0ABU2YVW2</accession>
<reference evidence="6" key="1">
    <citation type="submission" date="2024-05" db="EMBL/GenBank/DDBJ databases">
        <title>30 novel species of actinomycetes from the DSMZ collection.</title>
        <authorList>
            <person name="Nouioui I."/>
        </authorList>
    </citation>
    <scope>NUCLEOTIDE SEQUENCE</scope>
    <source>
        <strain evidence="6">DSM 3412</strain>
    </source>
</reference>
<name>A0ABU2YVW2_9ACTN</name>
<dbReference type="Gene3D" id="3.40.50.2300">
    <property type="match status" value="2"/>
</dbReference>
<dbReference type="CDD" id="cd01392">
    <property type="entry name" value="HTH_LacI"/>
    <property type="match status" value="1"/>
</dbReference>
<evidence type="ECO:0000313" key="7">
    <source>
        <dbReference type="Proteomes" id="UP001180737"/>
    </source>
</evidence>
<evidence type="ECO:0000256" key="3">
    <source>
        <dbReference type="ARBA" id="ARBA00023163"/>
    </source>
</evidence>
<dbReference type="InterPro" id="IPR000843">
    <property type="entry name" value="HTH_LacI"/>
</dbReference>
<evidence type="ECO:0000256" key="2">
    <source>
        <dbReference type="ARBA" id="ARBA00023125"/>
    </source>
</evidence>
<evidence type="ECO:0000259" key="5">
    <source>
        <dbReference type="PROSITE" id="PS50932"/>
    </source>
</evidence>
<sequence>MAPVEADAAEPGAQDDLRDSSGGRARPVRADGTIGSRPSRVRRATIQDVAREARVSVSTVSNVIRDAPGVRPQMKAKVVAAIEKLGYRPQAGARAMRGRSYTIGVMLTEFSAPFQTEIAEGIADELEPSPYQEIFVAGGLSPERQQRSIEALADRQVDGLIVIAPAMATSWLEKLGSGLPTLVIARHGGSAQYDTVVDDDQGGARLMVDHLVALGHKRILHTSHPAGRLKRPFVLAHTARCDGYVNAMKRHGLEPDVIETTYSEAGGYQAALEALARPTPPTAVFAGADIAALGALRAAEERGLRVPQDITVAGYDNIYASTIGRVSLTTVDQSGHLTGQMSARLLLERLNGRTQPVHYVVSPRLMPRGTSAAPVRKSARRLP</sequence>
<organism evidence="6 7">
    <name type="scientific">Streptomyces gottesmaniae</name>
    <dbReference type="NCBI Taxonomy" id="3075518"/>
    <lineage>
        <taxon>Bacteria</taxon>
        <taxon>Bacillati</taxon>
        <taxon>Actinomycetota</taxon>
        <taxon>Actinomycetes</taxon>
        <taxon>Kitasatosporales</taxon>
        <taxon>Streptomycetaceae</taxon>
        <taxon>Streptomyces</taxon>
    </lineage>
</organism>